<keyword evidence="6" id="KW-1185">Reference proteome</keyword>
<dbReference type="InterPro" id="IPR011990">
    <property type="entry name" value="TPR-like_helical_dom_sf"/>
</dbReference>
<dbReference type="SUPFAM" id="SSF48452">
    <property type="entry name" value="TPR-like"/>
    <property type="match status" value="1"/>
</dbReference>
<dbReference type="Pfam" id="PF07676">
    <property type="entry name" value="PD40"/>
    <property type="match status" value="2"/>
</dbReference>
<evidence type="ECO:0000313" key="5">
    <source>
        <dbReference type="EMBL" id="MFD1602079.1"/>
    </source>
</evidence>
<name>A0ABW4H9G6_9FLAO</name>
<dbReference type="SUPFAM" id="SSF49464">
    <property type="entry name" value="Carboxypeptidase regulatory domain-like"/>
    <property type="match status" value="1"/>
</dbReference>
<dbReference type="InterPro" id="IPR006665">
    <property type="entry name" value="OmpA-like"/>
</dbReference>
<reference evidence="6" key="1">
    <citation type="journal article" date="2019" name="Int. J. Syst. Evol. Microbiol.">
        <title>The Global Catalogue of Microorganisms (GCM) 10K type strain sequencing project: providing services to taxonomists for standard genome sequencing and annotation.</title>
        <authorList>
            <consortium name="The Broad Institute Genomics Platform"/>
            <consortium name="The Broad Institute Genome Sequencing Center for Infectious Disease"/>
            <person name="Wu L."/>
            <person name="Ma J."/>
        </authorList>
    </citation>
    <scope>NUCLEOTIDE SEQUENCE [LARGE SCALE GENOMIC DNA]</scope>
    <source>
        <strain evidence="6">CCUG 70865</strain>
    </source>
</reference>
<dbReference type="PROSITE" id="PS51123">
    <property type="entry name" value="OMPA_2"/>
    <property type="match status" value="1"/>
</dbReference>
<feature type="domain" description="OmpA-like" evidence="4">
    <location>
        <begin position="535"/>
        <end position="656"/>
    </location>
</feature>
<dbReference type="EMBL" id="JBHUDZ010000004">
    <property type="protein sequence ID" value="MFD1602079.1"/>
    <property type="molecule type" value="Genomic_DNA"/>
</dbReference>
<organism evidence="5 6">
    <name type="scientific">Flavobacterium artemisiae</name>
    <dbReference type="NCBI Taxonomy" id="2126556"/>
    <lineage>
        <taxon>Bacteria</taxon>
        <taxon>Pseudomonadati</taxon>
        <taxon>Bacteroidota</taxon>
        <taxon>Flavobacteriia</taxon>
        <taxon>Flavobacteriales</taxon>
        <taxon>Flavobacteriaceae</taxon>
        <taxon>Flavobacterium</taxon>
    </lineage>
</organism>
<dbReference type="RefSeq" id="WP_379816680.1">
    <property type="nucleotide sequence ID" value="NZ_JBHUDZ010000004.1"/>
</dbReference>
<dbReference type="Gene3D" id="3.30.1330.60">
    <property type="entry name" value="OmpA-like domain"/>
    <property type="match status" value="1"/>
</dbReference>
<protein>
    <submittedName>
        <fullName evidence="5">OmpA family protein</fullName>
    </submittedName>
</protein>
<evidence type="ECO:0000256" key="1">
    <source>
        <dbReference type="PROSITE-ProRule" id="PRU00339"/>
    </source>
</evidence>
<dbReference type="PANTHER" id="PTHR30329:SF21">
    <property type="entry name" value="LIPOPROTEIN YIAD-RELATED"/>
    <property type="match status" value="1"/>
</dbReference>
<evidence type="ECO:0000259" key="4">
    <source>
        <dbReference type="PROSITE" id="PS51123"/>
    </source>
</evidence>
<dbReference type="Gene3D" id="2.60.40.1120">
    <property type="entry name" value="Carboxypeptidase-like, regulatory domain"/>
    <property type="match status" value="1"/>
</dbReference>
<dbReference type="SUPFAM" id="SSF103088">
    <property type="entry name" value="OmpA-like"/>
    <property type="match status" value="1"/>
</dbReference>
<feature type="chain" id="PRO_5046322546" evidence="3">
    <location>
        <begin position="24"/>
        <end position="656"/>
    </location>
</feature>
<dbReference type="Gene3D" id="2.120.10.30">
    <property type="entry name" value="TolB, C-terminal domain"/>
    <property type="match status" value="1"/>
</dbReference>
<sequence>MNFKKILYTIFLSFFFFSGIAQNALLEKAEKEYNNYAYANAIAIYEKLASKGFEDEKMFQRLGNAYYFNAELAKAAGWYQKLFAVNPQQETEYFYRYAQSLKTLGDYKKADQILDQFNKKAGSDSRGVLFEKNKNYLEQIKLNSGRFEISLSNINSENSDFGSAFLGTDLVFSSARQIGKKEGKTFKWTNRNFTNLYIAELKPDGSPKTIKLLNNEINSKFNESTPVFTKDGKTMYFTRNNFLDGKRGKDEKNITLLKLYKAELVEGKWSNIKELPFNSDSYSTAHPALSTDEKKLYFSSDMPGTLGQSDLFSVTINADGTFGKPENLGRGINTEGRETFPFISGDNELYFATDGRPGLGGLDIFVSKILDDGTFDQVQNIGEPVNTKFDDFAFIIDSNNRKGYFSSNKKGGLGSDDIYKFIETKKMVCERTLTGTILDSKANEAIEGAKVTLLDENKQSLGEVTTAADGTYSFKVNCSKNYFIKVERKQYPSKENPVAIAYGLDNKLDFVLEKEKIAVIAALPLAEVKKIKIGTDLGKVLNISMIYFDLGKWNITDAAAVELQKILEAMQEYPKMKIDIRSHTDSRSSAKSNLVLSDKRAKSIMSWLVEKGIAADRLRGKGYGESKLLNRCKDGVKCSEEEHLKNRRSEFVIISM</sequence>
<keyword evidence="1" id="KW-0802">TPR repeat</keyword>
<dbReference type="InterPro" id="IPR011659">
    <property type="entry name" value="WD40"/>
</dbReference>
<gene>
    <name evidence="5" type="ORF">ACFSC2_04925</name>
</gene>
<dbReference type="InterPro" id="IPR011042">
    <property type="entry name" value="6-blade_b-propeller_TolB-like"/>
</dbReference>
<evidence type="ECO:0000256" key="2">
    <source>
        <dbReference type="PROSITE-ProRule" id="PRU00473"/>
    </source>
</evidence>
<proteinExistence type="predicted"/>
<evidence type="ECO:0000256" key="3">
    <source>
        <dbReference type="SAM" id="SignalP"/>
    </source>
</evidence>
<dbReference type="Pfam" id="PF13620">
    <property type="entry name" value="CarboxypepD_reg"/>
    <property type="match status" value="1"/>
</dbReference>
<keyword evidence="3" id="KW-0732">Signal</keyword>
<dbReference type="PROSITE" id="PS50005">
    <property type="entry name" value="TPR"/>
    <property type="match status" value="1"/>
</dbReference>
<dbReference type="Proteomes" id="UP001597138">
    <property type="component" value="Unassembled WGS sequence"/>
</dbReference>
<dbReference type="InterPro" id="IPR019734">
    <property type="entry name" value="TPR_rpt"/>
</dbReference>
<dbReference type="PANTHER" id="PTHR30329">
    <property type="entry name" value="STATOR ELEMENT OF FLAGELLAR MOTOR COMPLEX"/>
    <property type="match status" value="1"/>
</dbReference>
<accession>A0ABW4H9G6</accession>
<feature type="signal peptide" evidence="3">
    <location>
        <begin position="1"/>
        <end position="23"/>
    </location>
</feature>
<feature type="repeat" description="TPR" evidence="1">
    <location>
        <begin position="56"/>
        <end position="89"/>
    </location>
</feature>
<dbReference type="Pfam" id="PF00691">
    <property type="entry name" value="OmpA"/>
    <property type="match status" value="1"/>
</dbReference>
<dbReference type="InterPro" id="IPR008969">
    <property type="entry name" value="CarboxyPept-like_regulatory"/>
</dbReference>
<dbReference type="Gene3D" id="1.25.40.10">
    <property type="entry name" value="Tetratricopeptide repeat domain"/>
    <property type="match status" value="1"/>
</dbReference>
<dbReference type="SUPFAM" id="SSF82171">
    <property type="entry name" value="DPP6 N-terminal domain-like"/>
    <property type="match status" value="1"/>
</dbReference>
<dbReference type="CDD" id="cd07185">
    <property type="entry name" value="OmpA_C-like"/>
    <property type="match status" value="1"/>
</dbReference>
<comment type="caution">
    <text evidence="5">The sequence shown here is derived from an EMBL/GenBank/DDBJ whole genome shotgun (WGS) entry which is preliminary data.</text>
</comment>
<evidence type="ECO:0000313" key="6">
    <source>
        <dbReference type="Proteomes" id="UP001597138"/>
    </source>
</evidence>
<dbReference type="InterPro" id="IPR050330">
    <property type="entry name" value="Bact_OuterMem_StrucFunc"/>
</dbReference>
<keyword evidence="2" id="KW-0472">Membrane</keyword>
<dbReference type="InterPro" id="IPR036737">
    <property type="entry name" value="OmpA-like_sf"/>
</dbReference>